<organism evidence="3 4">
    <name type="scientific">Vibrio diabolicus</name>
    <dbReference type="NCBI Taxonomy" id="50719"/>
    <lineage>
        <taxon>Bacteria</taxon>
        <taxon>Pseudomonadati</taxon>
        <taxon>Pseudomonadota</taxon>
        <taxon>Gammaproteobacteria</taxon>
        <taxon>Vibrionales</taxon>
        <taxon>Vibrionaceae</taxon>
        <taxon>Vibrio</taxon>
        <taxon>Vibrio diabolicus subgroup</taxon>
    </lineage>
</organism>
<keyword evidence="1" id="KW-0175">Coiled coil</keyword>
<reference evidence="4" key="1">
    <citation type="submission" date="2017-12" db="EMBL/GenBank/DDBJ databases">
        <title>FDA dAtabase for Regulatory Grade micrObial Sequences (FDA-ARGOS): Supporting development and validation of Infectious Disease Dx tests.</title>
        <authorList>
            <person name="Hoffmann M."/>
            <person name="Allard M."/>
            <person name="Evans P."/>
            <person name="Brown E."/>
            <person name="Tallon L.J."/>
            <person name="Sadzewicz L."/>
            <person name="Sengamalay N."/>
            <person name="Ott S."/>
            <person name="Godinez A."/>
            <person name="Nagaraj S."/>
            <person name="Vavikolanu K."/>
            <person name="Aluvathingal J."/>
            <person name="Nadendla S."/>
            <person name="Hobson J."/>
            <person name="Sichtig H."/>
        </authorList>
    </citation>
    <scope>NUCLEOTIDE SEQUENCE [LARGE SCALE GENOMIC DNA]</scope>
    <source>
        <strain evidence="4">LMG 3418</strain>
    </source>
</reference>
<keyword evidence="2" id="KW-1133">Transmembrane helix</keyword>
<dbReference type="RefSeq" id="WP_104973686.1">
    <property type="nucleotide sequence ID" value="NZ_CP014133.1"/>
</dbReference>
<name>A0ABM6SHQ3_9VIBR</name>
<dbReference type="EMBL" id="CP014133">
    <property type="protein sequence ID" value="AVH29962.1"/>
    <property type="molecule type" value="Genomic_DNA"/>
</dbReference>
<keyword evidence="2" id="KW-0812">Transmembrane</keyword>
<dbReference type="Proteomes" id="UP000237665">
    <property type="component" value="Chromosome 2"/>
</dbReference>
<accession>A0ABM6SHQ3</accession>
<evidence type="ECO:0000313" key="4">
    <source>
        <dbReference type="Proteomes" id="UP000237665"/>
    </source>
</evidence>
<gene>
    <name evidence="3" type="ORF">AL468_22880</name>
</gene>
<protein>
    <recommendedName>
        <fullName evidence="5">Chromosome partition protein Smc</fullName>
    </recommendedName>
</protein>
<evidence type="ECO:0000313" key="3">
    <source>
        <dbReference type="EMBL" id="AVH29962.1"/>
    </source>
</evidence>
<feature type="coiled-coil region" evidence="1">
    <location>
        <begin position="178"/>
        <end position="289"/>
    </location>
</feature>
<feature type="transmembrane region" description="Helical" evidence="2">
    <location>
        <begin position="350"/>
        <end position="375"/>
    </location>
</feature>
<feature type="transmembrane region" description="Helical" evidence="2">
    <location>
        <begin position="310"/>
        <end position="330"/>
    </location>
</feature>
<evidence type="ECO:0000256" key="1">
    <source>
        <dbReference type="SAM" id="Coils"/>
    </source>
</evidence>
<keyword evidence="4" id="KW-1185">Reference proteome</keyword>
<keyword evidence="2" id="KW-0472">Membrane</keyword>
<sequence length="463" mass="52963">MMYPLNSNDGFINSMYNDVIAKITEIASSSYLKPSANLLENSHTVHSDGTFLSKIRGSAFCTVSNNATIYESTSINFVKSVKIITKGIASDIKLKVQVGDGENKIKYAKSREIVGRNTEYFFDICDIPIAIFISCDEDQRYGIISLKIEGSDVSSIVTLINTAQKSYAHLKTKEGEVITSLNEEISSLEEQKTMLSEDIANLLETNKRLHETTNVEETQLKQTRSHVESSRSELKQVNEELEKNRELLQETIKRLKEDERKKDHYKKIIVDKESELEEIEEKLKVFKKDESLFSEDFSSFKEEIRNQNKIYYLLLVVFIGVAIYVAFNIYSNAISTVDNYQFNFDLWTLFVSRLPLICINLFILGALTSVIYLIINLLTSNFNNIAKTQQVTYLVKDCVEAQSHDLTTLKEDQILKQRVESKMTLIQKLIETSYEKNSPKIEEPTLKSMVIDLIKKQEKSTSS</sequence>
<evidence type="ECO:0008006" key="5">
    <source>
        <dbReference type="Google" id="ProtNLM"/>
    </source>
</evidence>
<proteinExistence type="predicted"/>
<evidence type="ECO:0000256" key="2">
    <source>
        <dbReference type="SAM" id="Phobius"/>
    </source>
</evidence>